<feature type="chain" id="PRO_5045515168" description="WAT1-related protein" evidence="7">
    <location>
        <begin position="21"/>
        <end position="396"/>
    </location>
</feature>
<comment type="similarity">
    <text evidence="2 6">Belongs to the drug/metabolite transporter (DMT) superfamily. Plant drug/metabolite exporter (P-DME) (TC 2.A.7.4) family.</text>
</comment>
<evidence type="ECO:0000256" key="7">
    <source>
        <dbReference type="SAM" id="SignalP"/>
    </source>
</evidence>
<evidence type="ECO:0000256" key="4">
    <source>
        <dbReference type="ARBA" id="ARBA00022989"/>
    </source>
</evidence>
<keyword evidence="4 6" id="KW-1133">Transmembrane helix</keyword>
<feature type="transmembrane region" description="Helical" evidence="6">
    <location>
        <begin position="337"/>
        <end position="356"/>
    </location>
</feature>
<dbReference type="Proteomes" id="UP001318860">
    <property type="component" value="Unassembled WGS sequence"/>
</dbReference>
<dbReference type="InterPro" id="IPR000620">
    <property type="entry name" value="EamA_dom"/>
</dbReference>
<feature type="transmembrane region" description="Helical" evidence="6">
    <location>
        <begin position="133"/>
        <end position="151"/>
    </location>
</feature>
<keyword evidence="10" id="KW-1185">Reference proteome</keyword>
<gene>
    <name evidence="9" type="ORF">DH2020_020408</name>
</gene>
<comment type="caution">
    <text evidence="9">The sequence shown here is derived from an EMBL/GenBank/DDBJ whole genome shotgun (WGS) entry which is preliminary data.</text>
</comment>
<dbReference type="EMBL" id="JABTTQ020000011">
    <property type="protein sequence ID" value="KAK6146539.1"/>
    <property type="molecule type" value="Genomic_DNA"/>
</dbReference>
<dbReference type="PANTHER" id="PTHR31218">
    <property type="entry name" value="WAT1-RELATED PROTEIN"/>
    <property type="match status" value="1"/>
</dbReference>
<evidence type="ECO:0000259" key="8">
    <source>
        <dbReference type="Pfam" id="PF00892"/>
    </source>
</evidence>
<evidence type="ECO:0000256" key="3">
    <source>
        <dbReference type="ARBA" id="ARBA00022692"/>
    </source>
</evidence>
<dbReference type="InterPro" id="IPR030184">
    <property type="entry name" value="WAT1-related"/>
</dbReference>
<keyword evidence="7" id="KW-0732">Signal</keyword>
<feature type="transmembrane region" description="Helical" evidence="6">
    <location>
        <begin position="163"/>
        <end position="181"/>
    </location>
</feature>
<name>A0ABR0WKC0_REHGL</name>
<feature type="transmembrane region" description="Helical" evidence="6">
    <location>
        <begin position="216"/>
        <end position="236"/>
    </location>
</feature>
<organism evidence="9 10">
    <name type="scientific">Rehmannia glutinosa</name>
    <name type="common">Chinese foxglove</name>
    <dbReference type="NCBI Taxonomy" id="99300"/>
    <lineage>
        <taxon>Eukaryota</taxon>
        <taxon>Viridiplantae</taxon>
        <taxon>Streptophyta</taxon>
        <taxon>Embryophyta</taxon>
        <taxon>Tracheophyta</taxon>
        <taxon>Spermatophyta</taxon>
        <taxon>Magnoliopsida</taxon>
        <taxon>eudicotyledons</taxon>
        <taxon>Gunneridae</taxon>
        <taxon>Pentapetalae</taxon>
        <taxon>asterids</taxon>
        <taxon>lamiids</taxon>
        <taxon>Lamiales</taxon>
        <taxon>Orobanchaceae</taxon>
        <taxon>Rehmannieae</taxon>
        <taxon>Rehmannia</taxon>
    </lineage>
</organism>
<proteinExistence type="inferred from homology"/>
<accession>A0ABR0WKC0</accession>
<evidence type="ECO:0000256" key="1">
    <source>
        <dbReference type="ARBA" id="ARBA00004141"/>
    </source>
</evidence>
<keyword evidence="3 6" id="KW-0812">Transmembrane</keyword>
<feature type="transmembrane region" description="Helical" evidence="6">
    <location>
        <begin position="284"/>
        <end position="305"/>
    </location>
</feature>
<comment type="subcellular location">
    <subcellularLocation>
        <location evidence="1 6">Membrane</location>
        <topology evidence="1 6">Multi-pass membrane protein</topology>
    </subcellularLocation>
</comment>
<evidence type="ECO:0000256" key="5">
    <source>
        <dbReference type="ARBA" id="ARBA00023136"/>
    </source>
</evidence>
<evidence type="ECO:0000313" key="9">
    <source>
        <dbReference type="EMBL" id="KAK6146539.1"/>
    </source>
</evidence>
<keyword evidence="5 6" id="KW-0472">Membrane</keyword>
<feature type="signal peptide" evidence="7">
    <location>
        <begin position="1"/>
        <end position="20"/>
    </location>
</feature>
<dbReference type="InterPro" id="IPR037185">
    <property type="entry name" value="EmrE-like"/>
</dbReference>
<feature type="domain" description="EamA" evidence="8">
    <location>
        <begin position="218"/>
        <end position="356"/>
    </location>
</feature>
<evidence type="ECO:0000313" key="10">
    <source>
        <dbReference type="Proteomes" id="UP001318860"/>
    </source>
</evidence>
<dbReference type="Pfam" id="PF00892">
    <property type="entry name" value="EamA"/>
    <property type="match status" value="1"/>
</dbReference>
<sequence length="396" mass="43145">MGTLFLQCVLIALFSSNGPAFRVACSICSPSSFISATLGLALPHGRPRSWALGTSLGGETMGALPFLSLSFNILSNIFSKSFGSHVDHGDPPRVLFPSSPLLVSPPCLVHRASATQYLFLLGIEYTSATFSCAFLNMVPVITFLMALPFGLETVNIKYSSGRAKVLGSLVCIGGAILLTVYKGKPLFHFSDVPQRDNRSMEQHMKQLSLGTGRERWAIGSVALFAGTLCWSSWFILQTNIGKRYPCQYSSTAIMACFSAIQSAILSSSVDREVSIWILKRKSDILIILYAGMVGSGLCFVGMSWCVKKRGPVFTAAFSPLVQIMAAMFDVPVLHEQLHLGSVIGSVTVIAGLYILLWGKDKEMQKQDTKIVDETEEITDQEPEFQVVKISVESERS</sequence>
<dbReference type="SUPFAM" id="SSF103481">
    <property type="entry name" value="Multidrug resistance efflux transporter EmrE"/>
    <property type="match status" value="1"/>
</dbReference>
<reference evidence="9 10" key="1">
    <citation type="journal article" date="2021" name="Comput. Struct. Biotechnol. J.">
        <title>De novo genome assembly of the potent medicinal plant Rehmannia glutinosa using nanopore technology.</title>
        <authorList>
            <person name="Ma L."/>
            <person name="Dong C."/>
            <person name="Song C."/>
            <person name="Wang X."/>
            <person name="Zheng X."/>
            <person name="Niu Y."/>
            <person name="Chen S."/>
            <person name="Feng W."/>
        </authorList>
    </citation>
    <scope>NUCLEOTIDE SEQUENCE [LARGE SCALE GENOMIC DNA]</scope>
    <source>
        <strain evidence="9">DH-2019</strain>
    </source>
</reference>
<protein>
    <recommendedName>
        <fullName evidence="6">WAT1-related protein</fullName>
    </recommendedName>
</protein>
<evidence type="ECO:0000256" key="2">
    <source>
        <dbReference type="ARBA" id="ARBA00007635"/>
    </source>
</evidence>
<evidence type="ECO:0000256" key="6">
    <source>
        <dbReference type="RuleBase" id="RU363077"/>
    </source>
</evidence>